<sequence length="525" mass="59274">MNTYYTKCGRSFKKSTKADTTGYQMAQQIEADGSLGRVMDIECQKCPFVVDVKEGWPARHKRYECRAGSKPPNHQSDWIGSLDDKCSIYVRSLDHDLCDRIISYCKENPYLAAGYNQDRPDCRRTVSISCAANKKGVAAKKEVIKTFFPDIAVTPDPTDDSDDLADSMTEEYGKMAKFNADAILNSAKEVAQQTEGLEPVPELKEIRCELIDLNPDNAFAKKDTQESIEELATDIRAHSLLHPIVVNHVDGRYRLISGERRFRAVTEVLNWQVVDAKVFENLVKIDEMEMLYAANFQVRQYTAAELLEHYQRLVQFFQTEDPKQRLTAKDKDKIARFLNVTRRQVNKYARIMEALSEGERQAIMDKSMSINKANDLAKERAQKAERSVAPSKNRKPVPAAPRQQASSSTGSHQKATEESVYMPPLPASPLSENQEPVPGRVKLLISQKSEMNQEPVPAAPVHPVPHETLNNNESSVADVARQINEITTGLYLLGDMLKKSGIDARNPIREFVETMQEYLHEYAGK</sequence>
<dbReference type="Gene3D" id="1.10.10.2830">
    <property type="match status" value="1"/>
</dbReference>
<dbReference type="eggNOG" id="COG1475">
    <property type="taxonomic scope" value="Bacteria"/>
</dbReference>
<name>E6U5S3_ETHHY</name>
<reference evidence="3 4" key="1">
    <citation type="submission" date="2010-12" db="EMBL/GenBank/DDBJ databases">
        <title>Complete sequence of Ethanoligenens harbinense YUAN-3.</title>
        <authorList>
            <person name="Lucas S."/>
            <person name="Copeland A."/>
            <person name="Lapidus A."/>
            <person name="Cheng J.-F."/>
            <person name="Bruce D."/>
            <person name="Goodwin L."/>
            <person name="Pitluck S."/>
            <person name="Chertkov O."/>
            <person name="Misra M."/>
            <person name="Detter J.C."/>
            <person name="Han C."/>
            <person name="Tapia R."/>
            <person name="Land M."/>
            <person name="Hauser L."/>
            <person name="Jeffries C."/>
            <person name="Kyrpides N."/>
            <person name="Ivanova N."/>
            <person name="Mikhailova N."/>
            <person name="Wang A."/>
            <person name="Mouttaki H."/>
            <person name="He Z."/>
            <person name="Zhou J."/>
            <person name="Hemme C.L."/>
            <person name="Woyke T."/>
        </authorList>
    </citation>
    <scope>NUCLEOTIDE SEQUENCE [LARGE SCALE GENOMIC DNA]</scope>
    <source>
        <strain evidence="4">DSM 18485 / JCM 12961 / CGMCC 1.5033 / YUAN-3</strain>
    </source>
</reference>
<organism evidence="3 4">
    <name type="scientific">Ethanoligenens harbinense (strain DSM 18485 / JCM 12961 / CGMCC 1.5033 / YUAN-3)</name>
    <dbReference type="NCBI Taxonomy" id="663278"/>
    <lineage>
        <taxon>Bacteria</taxon>
        <taxon>Bacillati</taxon>
        <taxon>Bacillota</taxon>
        <taxon>Clostridia</taxon>
        <taxon>Eubacteriales</taxon>
        <taxon>Oscillospiraceae</taxon>
        <taxon>Ethanoligenens</taxon>
    </lineage>
</organism>
<dbReference type="PANTHER" id="PTHR33375:SF1">
    <property type="entry name" value="CHROMOSOME-PARTITIONING PROTEIN PARB-RELATED"/>
    <property type="match status" value="1"/>
</dbReference>
<dbReference type="EMBL" id="CP002400">
    <property type="protein sequence ID" value="ADU27940.1"/>
    <property type="molecule type" value="Genomic_DNA"/>
</dbReference>
<protein>
    <submittedName>
        <fullName evidence="3">ParB domain protein nuclease</fullName>
    </submittedName>
</protein>
<dbReference type="InterPro" id="IPR003115">
    <property type="entry name" value="ParB_N"/>
</dbReference>
<keyword evidence="4" id="KW-1185">Reference proteome</keyword>
<feature type="compositionally biased region" description="Basic and acidic residues" evidence="1">
    <location>
        <begin position="376"/>
        <end position="386"/>
    </location>
</feature>
<feature type="domain" description="ParB-like N-terminal" evidence="2">
    <location>
        <begin position="204"/>
        <end position="294"/>
    </location>
</feature>
<dbReference type="InterPro" id="IPR036086">
    <property type="entry name" value="ParB/Sulfiredoxin_sf"/>
</dbReference>
<dbReference type="SUPFAM" id="SSF110849">
    <property type="entry name" value="ParB/Sulfiredoxin"/>
    <property type="match status" value="1"/>
</dbReference>
<dbReference type="AlphaFoldDB" id="E6U5S3"/>
<dbReference type="STRING" id="663278.Ethha_2445"/>
<evidence type="ECO:0000256" key="1">
    <source>
        <dbReference type="SAM" id="MobiDB-lite"/>
    </source>
</evidence>
<dbReference type="Gene3D" id="3.90.1530.30">
    <property type="match status" value="1"/>
</dbReference>
<evidence type="ECO:0000259" key="2">
    <source>
        <dbReference type="SMART" id="SM00470"/>
    </source>
</evidence>
<dbReference type="GO" id="GO:0005694">
    <property type="term" value="C:chromosome"/>
    <property type="evidence" value="ECO:0007669"/>
    <property type="project" value="TreeGrafter"/>
</dbReference>
<dbReference type="RefSeq" id="WP_013486283.1">
    <property type="nucleotide sequence ID" value="NC_014828.1"/>
</dbReference>
<dbReference type="Proteomes" id="UP000001551">
    <property type="component" value="Chromosome"/>
</dbReference>
<proteinExistence type="predicted"/>
<dbReference type="KEGG" id="eha:Ethha_2445"/>
<dbReference type="Pfam" id="PF02195">
    <property type="entry name" value="ParB_N"/>
    <property type="match status" value="1"/>
</dbReference>
<evidence type="ECO:0000313" key="4">
    <source>
        <dbReference type="Proteomes" id="UP000001551"/>
    </source>
</evidence>
<dbReference type="InterPro" id="IPR050336">
    <property type="entry name" value="Chromosome_partition/occlusion"/>
</dbReference>
<feature type="region of interest" description="Disordered" evidence="1">
    <location>
        <begin position="376"/>
        <end position="436"/>
    </location>
</feature>
<dbReference type="PANTHER" id="PTHR33375">
    <property type="entry name" value="CHROMOSOME-PARTITIONING PROTEIN PARB-RELATED"/>
    <property type="match status" value="1"/>
</dbReference>
<gene>
    <name evidence="3" type="ordered locus">Ethha_2445</name>
</gene>
<dbReference type="HOGENOM" id="CLU_518515_0_0_9"/>
<evidence type="ECO:0000313" key="3">
    <source>
        <dbReference type="EMBL" id="ADU27940.1"/>
    </source>
</evidence>
<dbReference type="GO" id="GO:0007059">
    <property type="term" value="P:chromosome segregation"/>
    <property type="evidence" value="ECO:0007669"/>
    <property type="project" value="TreeGrafter"/>
</dbReference>
<dbReference type="SMART" id="SM00470">
    <property type="entry name" value="ParB"/>
    <property type="match status" value="1"/>
</dbReference>
<feature type="compositionally biased region" description="Polar residues" evidence="1">
    <location>
        <begin position="403"/>
        <end position="413"/>
    </location>
</feature>
<accession>E6U5S3</accession>